<dbReference type="SUPFAM" id="SSF56655">
    <property type="entry name" value="Carbohydrate phosphatase"/>
    <property type="match status" value="1"/>
</dbReference>
<dbReference type="Proteomes" id="UP000190235">
    <property type="component" value="Chromosome I"/>
</dbReference>
<dbReference type="InterPro" id="IPR006240">
    <property type="entry name" value="CysQ"/>
</dbReference>
<proteinExistence type="inferred from homology"/>
<reference evidence="7" key="1">
    <citation type="submission" date="2016-11" db="EMBL/GenBank/DDBJ databases">
        <authorList>
            <person name="Varghese N."/>
            <person name="Submissions S."/>
        </authorList>
    </citation>
    <scope>NUCLEOTIDE SEQUENCE [LARGE SCALE GENOMIC DNA]</scope>
    <source>
        <strain evidence="7">ACAM 48</strain>
    </source>
</reference>
<dbReference type="Pfam" id="PF00459">
    <property type="entry name" value="Inositol_P"/>
    <property type="match status" value="1"/>
</dbReference>
<keyword evidence="4" id="KW-1003">Cell membrane</keyword>
<protein>
    <recommendedName>
        <fullName evidence="4">3'(2'),5'-bisphosphate nucleotidase CysQ</fullName>
        <ecNumber evidence="4">3.1.3.7</ecNumber>
    </recommendedName>
    <alternativeName>
        <fullName evidence="4">3'(2'),5-bisphosphonucleoside 3'(2')-phosphohydrolase</fullName>
    </alternativeName>
    <alternativeName>
        <fullName evidence="4">3'-phosphoadenosine 5'-phosphate phosphatase</fullName>
        <shortName evidence="4">PAP phosphatase</shortName>
    </alternativeName>
</protein>
<dbReference type="PROSITE" id="PS00629">
    <property type="entry name" value="IMP_1"/>
    <property type="match status" value="1"/>
</dbReference>
<feature type="binding site" evidence="4">
    <location>
        <position position="222"/>
    </location>
    <ligand>
        <name>substrate</name>
    </ligand>
</feature>
<feature type="binding site" evidence="4">
    <location>
        <position position="64"/>
    </location>
    <ligand>
        <name>substrate</name>
    </ligand>
</feature>
<comment type="cofactor">
    <cofactor evidence="4 5">
        <name>Mg(2+)</name>
        <dbReference type="ChEBI" id="CHEBI:18420"/>
    </cofactor>
</comment>
<feature type="binding site" evidence="5">
    <location>
        <position position="86"/>
    </location>
    <ligand>
        <name>Mg(2+)</name>
        <dbReference type="ChEBI" id="CHEBI:18420"/>
        <label>1</label>
        <note>catalytic</note>
    </ligand>
</feature>
<dbReference type="HAMAP" id="MF_02095">
    <property type="entry name" value="CysQ"/>
    <property type="match status" value="1"/>
</dbReference>
<gene>
    <name evidence="4" type="primary">cysQ</name>
    <name evidence="6" type="ORF">SAMN05878281_0068</name>
</gene>
<dbReference type="Gene3D" id="3.30.540.10">
    <property type="entry name" value="Fructose-1,6-Bisphosphatase, subunit A, domain 1"/>
    <property type="match status" value="1"/>
</dbReference>
<feature type="binding site" evidence="4">
    <location>
        <position position="84"/>
    </location>
    <ligand>
        <name>Mg(2+)</name>
        <dbReference type="ChEBI" id="CHEBI:18420"/>
        <label>1</label>
    </ligand>
</feature>
<keyword evidence="4" id="KW-0378">Hydrolase</keyword>
<dbReference type="InterPro" id="IPR050725">
    <property type="entry name" value="CysQ/Inositol_MonoPase"/>
</dbReference>
<feature type="binding site" evidence="5">
    <location>
        <position position="84"/>
    </location>
    <ligand>
        <name>Mg(2+)</name>
        <dbReference type="ChEBI" id="CHEBI:18420"/>
        <label>1</label>
        <note>catalytic</note>
    </ligand>
</feature>
<feature type="binding site" evidence="4">
    <location>
        <position position="222"/>
    </location>
    <ligand>
        <name>Mg(2+)</name>
        <dbReference type="ChEBI" id="CHEBI:18420"/>
        <label>2</label>
    </ligand>
</feature>
<evidence type="ECO:0000313" key="7">
    <source>
        <dbReference type="Proteomes" id="UP000190235"/>
    </source>
</evidence>
<keyword evidence="7" id="KW-1185">Reference proteome</keyword>
<comment type="catalytic activity">
    <reaction evidence="1 4">
        <text>adenosine 3',5'-bisphosphate + H2O = AMP + phosphate</text>
        <dbReference type="Rhea" id="RHEA:10040"/>
        <dbReference type="ChEBI" id="CHEBI:15377"/>
        <dbReference type="ChEBI" id="CHEBI:43474"/>
        <dbReference type="ChEBI" id="CHEBI:58343"/>
        <dbReference type="ChEBI" id="CHEBI:456215"/>
        <dbReference type="EC" id="3.1.3.7"/>
    </reaction>
</comment>
<feature type="binding site" evidence="4">
    <location>
        <position position="84"/>
    </location>
    <ligand>
        <name>Mg(2+)</name>
        <dbReference type="ChEBI" id="CHEBI:18420"/>
        <label>2</label>
    </ligand>
</feature>
<comment type="subcellular location">
    <subcellularLocation>
        <location evidence="4">Cell membrane</location>
        <topology evidence="4">Peripheral membrane protein</topology>
        <orientation evidence="4">Cytoplasmic side</orientation>
    </subcellularLocation>
</comment>
<evidence type="ECO:0000256" key="3">
    <source>
        <dbReference type="ARBA" id="ARBA00022842"/>
    </source>
</evidence>
<dbReference type="InterPro" id="IPR000760">
    <property type="entry name" value="Inositol_monophosphatase-like"/>
</dbReference>
<evidence type="ECO:0000313" key="6">
    <source>
        <dbReference type="EMBL" id="SHM25929.1"/>
    </source>
</evidence>
<dbReference type="PRINTS" id="PR00377">
    <property type="entry name" value="IMPHPHTASES"/>
</dbReference>
<dbReference type="RefSeq" id="WP_079733467.1">
    <property type="nucleotide sequence ID" value="NZ_LT670848.1"/>
</dbReference>
<keyword evidence="4" id="KW-0472">Membrane</keyword>
<feature type="binding site" evidence="5">
    <location>
        <position position="87"/>
    </location>
    <ligand>
        <name>Mg(2+)</name>
        <dbReference type="ChEBI" id="CHEBI:18420"/>
        <label>1</label>
        <note>catalytic</note>
    </ligand>
</feature>
<dbReference type="EMBL" id="LT670848">
    <property type="protein sequence ID" value="SHM25929.1"/>
    <property type="molecule type" value="Genomic_DNA"/>
</dbReference>
<dbReference type="PANTHER" id="PTHR43028">
    <property type="entry name" value="3'(2'),5'-BISPHOSPHATE NUCLEOTIDASE 1"/>
    <property type="match status" value="1"/>
</dbReference>
<accession>A0A1M7HBV2</accession>
<feature type="binding site" evidence="4">
    <location>
        <position position="87"/>
    </location>
    <ligand>
        <name>Mg(2+)</name>
        <dbReference type="ChEBI" id="CHEBI:18420"/>
        <label>2</label>
    </ligand>
</feature>
<feature type="binding site" evidence="4">
    <location>
        <begin position="86"/>
        <end position="89"/>
    </location>
    <ligand>
        <name>substrate</name>
    </ligand>
</feature>
<feature type="binding site" evidence="5">
    <location>
        <position position="222"/>
    </location>
    <ligand>
        <name>Mg(2+)</name>
        <dbReference type="ChEBI" id="CHEBI:18420"/>
        <label>1</label>
        <note>catalytic</note>
    </ligand>
</feature>
<keyword evidence="2 4" id="KW-0479">Metal-binding</keyword>
<feature type="binding site" evidence="4">
    <location>
        <position position="86"/>
    </location>
    <ligand>
        <name>Mg(2+)</name>
        <dbReference type="ChEBI" id="CHEBI:18420"/>
        <label>1</label>
    </ligand>
</feature>
<dbReference type="GO" id="GO:0008441">
    <property type="term" value="F:3'(2'),5'-bisphosphate nucleotidase activity"/>
    <property type="evidence" value="ECO:0007669"/>
    <property type="project" value="UniProtKB-UniRule"/>
</dbReference>
<dbReference type="GO" id="GO:0000287">
    <property type="term" value="F:magnesium ion binding"/>
    <property type="evidence" value="ECO:0007669"/>
    <property type="project" value="UniProtKB-UniRule"/>
</dbReference>
<evidence type="ECO:0000256" key="5">
    <source>
        <dbReference type="PIRSR" id="PIRSR600760-2"/>
    </source>
</evidence>
<dbReference type="Gene3D" id="3.40.190.80">
    <property type="match status" value="1"/>
</dbReference>
<dbReference type="GO" id="GO:0050427">
    <property type="term" value="P:3'-phosphoadenosine 5'-phosphosulfate metabolic process"/>
    <property type="evidence" value="ECO:0007669"/>
    <property type="project" value="TreeGrafter"/>
</dbReference>
<evidence type="ECO:0000256" key="1">
    <source>
        <dbReference type="ARBA" id="ARBA00001625"/>
    </source>
</evidence>
<organism evidence="6 7">
    <name type="scientific">Salegentibacter salegens</name>
    <dbReference type="NCBI Taxonomy" id="143223"/>
    <lineage>
        <taxon>Bacteria</taxon>
        <taxon>Pseudomonadati</taxon>
        <taxon>Bacteroidota</taxon>
        <taxon>Flavobacteriia</taxon>
        <taxon>Flavobacteriales</taxon>
        <taxon>Flavobacteriaceae</taxon>
        <taxon>Salegentibacter</taxon>
    </lineage>
</organism>
<name>A0A1M7HBV2_9FLAO</name>
<dbReference type="InterPro" id="IPR020583">
    <property type="entry name" value="Inositol_monoP_metal-BS"/>
</dbReference>
<dbReference type="PANTHER" id="PTHR43028:SF5">
    <property type="entry name" value="3'(2'),5'-BISPHOSPHATE NUCLEOTIDASE 1"/>
    <property type="match status" value="1"/>
</dbReference>
<dbReference type="GO" id="GO:0000103">
    <property type="term" value="P:sulfate assimilation"/>
    <property type="evidence" value="ECO:0007669"/>
    <property type="project" value="TreeGrafter"/>
</dbReference>
<dbReference type="STRING" id="143223.SAMN05878281_0068"/>
<evidence type="ECO:0000256" key="4">
    <source>
        <dbReference type="HAMAP-Rule" id="MF_02095"/>
    </source>
</evidence>
<comment type="function">
    <text evidence="4">Converts adenosine-3',5'-bisphosphate (PAP) to AMP.</text>
</comment>
<evidence type="ECO:0000256" key="2">
    <source>
        <dbReference type="ARBA" id="ARBA00022723"/>
    </source>
</evidence>
<dbReference type="NCBIfam" id="TIGR01331">
    <property type="entry name" value="bisphos_cysQ"/>
    <property type="match status" value="1"/>
</dbReference>
<dbReference type="CDD" id="cd01638">
    <property type="entry name" value="CysQ"/>
    <property type="match status" value="1"/>
</dbReference>
<dbReference type="OrthoDB" id="9772456at2"/>
<dbReference type="AlphaFoldDB" id="A0A1M7HBV2"/>
<sequence length="264" mass="29820">MKGIYKTAIKAGIEAGKEIMNIYETEDFQVESKNDDSPLTIADKRANNIINKYLVPTGIPIISEENKQLDFLERKAWNKCWIVDPLDGTKEFIKRNGEFTVNIALVENQKTIFGVIYVPANRELFYGDVLEGKSFKGVLQEDNNFSENFMKEIKPSNGSDKIKVVGSRSHMSQETLDYIEKLKNKYNKEVEIVSKGSSLKFCLVAEGKADVYPRFAPTMEWDTAAGQAICNAVGLNVIDKSTSEELKYNQENLLNNYFLVSNLG</sequence>
<dbReference type="GO" id="GO:0005886">
    <property type="term" value="C:plasma membrane"/>
    <property type="evidence" value="ECO:0007669"/>
    <property type="project" value="UniProtKB-SubCell"/>
</dbReference>
<dbReference type="EC" id="3.1.3.7" evidence="4"/>
<feature type="binding site" evidence="5">
    <location>
        <position position="64"/>
    </location>
    <ligand>
        <name>Mg(2+)</name>
        <dbReference type="ChEBI" id="CHEBI:18420"/>
        <label>1</label>
        <note>catalytic</note>
    </ligand>
</feature>
<comment type="similarity">
    <text evidence="4">Belongs to the inositol monophosphatase superfamily. CysQ family.</text>
</comment>
<feature type="binding site" evidence="4">
    <location>
        <position position="64"/>
    </location>
    <ligand>
        <name>Mg(2+)</name>
        <dbReference type="ChEBI" id="CHEBI:18420"/>
        <label>1</label>
    </ligand>
</feature>
<keyword evidence="3 4" id="KW-0460">Magnesium</keyword>